<feature type="domain" description="PDZ" evidence="1">
    <location>
        <begin position="322"/>
        <end position="401"/>
    </location>
</feature>
<dbReference type="Pfam" id="PF17820">
    <property type="entry name" value="PDZ_6"/>
    <property type="match status" value="1"/>
</dbReference>
<gene>
    <name evidence="2" type="ORF">CKA38_07465</name>
</gene>
<name>A0A2U8E2U1_9BACT</name>
<dbReference type="InterPro" id="IPR036034">
    <property type="entry name" value="PDZ_sf"/>
</dbReference>
<sequence>MIPRTAQKHPAPRPGHAAALLFLAFMVVFSAGCSSVQRHLLHFYKRESRPGHTRLSEPVTTIPARIEANYFIVEAKWDKHGPWRFIVDTGSSVTLLSPDYVKRYPAEKKDGASARSINVRTASGRVQKLPPANVRIIKLGDAMFSNVPVLIYDCSELSAHFGMRIDGIIGFPLFRDTVFSLDYPQSRLIISRRSAVRSVPGATVKFNNEIRAPIIPVSINGETFSALIDSGSDGALVLNPLGLAPEFSQPPRTGATIGTILGDRVQEIGRLSTPLHIGDCKVEQPIVDITDQLSAIGGEILKNYCLVFDSKLGTVTFQRSADVPLEMGSQRSAGLSFAKTPAYWRVLSVVPGSPAEGAGVQAGDIVARINGEHVSEWQLQRYDTLVRESGEITYTFVRGQREEPMVIPVFDLVK</sequence>
<accession>A0A2U8E2U1</accession>
<dbReference type="EMBL" id="CP023004">
    <property type="protein sequence ID" value="AWI09096.1"/>
    <property type="molecule type" value="Genomic_DNA"/>
</dbReference>
<dbReference type="InterPro" id="IPR041489">
    <property type="entry name" value="PDZ_6"/>
</dbReference>
<proteinExistence type="predicted"/>
<keyword evidence="3" id="KW-1185">Reference proteome</keyword>
<dbReference type="Proteomes" id="UP000244896">
    <property type="component" value="Chromosome"/>
</dbReference>
<dbReference type="AlphaFoldDB" id="A0A2U8E2U1"/>
<dbReference type="OrthoDB" id="198130at2"/>
<dbReference type="PROSITE" id="PS00141">
    <property type="entry name" value="ASP_PROTEASE"/>
    <property type="match status" value="1"/>
</dbReference>
<evidence type="ECO:0000313" key="2">
    <source>
        <dbReference type="EMBL" id="AWI09096.1"/>
    </source>
</evidence>
<dbReference type="Pfam" id="PF13650">
    <property type="entry name" value="Asp_protease_2"/>
    <property type="match status" value="1"/>
</dbReference>
<dbReference type="Gene3D" id="2.40.70.10">
    <property type="entry name" value="Acid Proteases"/>
    <property type="match status" value="2"/>
</dbReference>
<dbReference type="SMART" id="SM00228">
    <property type="entry name" value="PDZ"/>
    <property type="match status" value="1"/>
</dbReference>
<evidence type="ECO:0000259" key="1">
    <source>
        <dbReference type="PROSITE" id="PS50106"/>
    </source>
</evidence>
<dbReference type="InterPro" id="IPR001478">
    <property type="entry name" value="PDZ"/>
</dbReference>
<dbReference type="InterPro" id="IPR034122">
    <property type="entry name" value="Retropepsin-like_bacterial"/>
</dbReference>
<dbReference type="PROSITE" id="PS51257">
    <property type="entry name" value="PROKAR_LIPOPROTEIN"/>
    <property type="match status" value="1"/>
</dbReference>
<dbReference type="SUPFAM" id="SSF50156">
    <property type="entry name" value="PDZ domain-like"/>
    <property type="match status" value="1"/>
</dbReference>
<dbReference type="InterPro" id="IPR001969">
    <property type="entry name" value="Aspartic_peptidase_AS"/>
</dbReference>
<dbReference type="InterPro" id="IPR021109">
    <property type="entry name" value="Peptidase_aspartic_dom_sf"/>
</dbReference>
<protein>
    <recommendedName>
        <fullName evidence="1">PDZ domain-containing protein</fullName>
    </recommendedName>
</protein>
<dbReference type="KEGG" id="elut:CKA38_07465"/>
<organism evidence="2 3">
    <name type="scientific">Ereboglobus luteus</name>
    <dbReference type="NCBI Taxonomy" id="1796921"/>
    <lineage>
        <taxon>Bacteria</taxon>
        <taxon>Pseudomonadati</taxon>
        <taxon>Verrucomicrobiota</taxon>
        <taxon>Opitutia</taxon>
        <taxon>Opitutales</taxon>
        <taxon>Opitutaceae</taxon>
        <taxon>Ereboglobus</taxon>
    </lineage>
</organism>
<dbReference type="Gene3D" id="2.30.42.10">
    <property type="match status" value="1"/>
</dbReference>
<reference evidence="2 3" key="1">
    <citation type="journal article" date="2018" name="Syst. Appl. Microbiol.">
        <title>Ereboglobus luteus gen. nov. sp. nov. from cockroach guts, and new insights into the oxygen relationship of the genera Opitutus and Didymococcus (Verrucomicrobia: Opitutaceae).</title>
        <authorList>
            <person name="Tegtmeier D."/>
            <person name="Belitz A."/>
            <person name="Radek R."/>
            <person name="Heimerl T."/>
            <person name="Brune A."/>
        </authorList>
    </citation>
    <scope>NUCLEOTIDE SEQUENCE [LARGE SCALE GENOMIC DNA]</scope>
    <source>
        <strain evidence="2 3">Ho45</strain>
    </source>
</reference>
<dbReference type="GO" id="GO:0006508">
    <property type="term" value="P:proteolysis"/>
    <property type="evidence" value="ECO:0007669"/>
    <property type="project" value="InterPro"/>
</dbReference>
<dbReference type="PROSITE" id="PS50106">
    <property type="entry name" value="PDZ"/>
    <property type="match status" value="1"/>
</dbReference>
<dbReference type="CDD" id="cd05483">
    <property type="entry name" value="retropepsin_like_bacteria"/>
    <property type="match status" value="1"/>
</dbReference>
<dbReference type="RefSeq" id="WP_108824909.1">
    <property type="nucleotide sequence ID" value="NZ_CP023004.1"/>
</dbReference>
<dbReference type="SUPFAM" id="SSF50630">
    <property type="entry name" value="Acid proteases"/>
    <property type="match status" value="1"/>
</dbReference>
<dbReference type="GO" id="GO:0004190">
    <property type="term" value="F:aspartic-type endopeptidase activity"/>
    <property type="evidence" value="ECO:0007669"/>
    <property type="project" value="InterPro"/>
</dbReference>
<evidence type="ECO:0000313" key="3">
    <source>
        <dbReference type="Proteomes" id="UP000244896"/>
    </source>
</evidence>